<dbReference type="InterPro" id="IPR035513">
    <property type="entry name" value="Invertase/methylesterase_inhib"/>
</dbReference>
<evidence type="ECO:0000256" key="2">
    <source>
        <dbReference type="SAM" id="SignalP"/>
    </source>
</evidence>
<dbReference type="Proteomes" id="UP001154282">
    <property type="component" value="Unassembled WGS sequence"/>
</dbReference>
<dbReference type="NCBIfam" id="TIGR01614">
    <property type="entry name" value="PME_inhib"/>
    <property type="match status" value="1"/>
</dbReference>
<dbReference type="GO" id="GO:0004857">
    <property type="term" value="F:enzyme inhibitor activity"/>
    <property type="evidence" value="ECO:0007669"/>
    <property type="project" value="InterPro"/>
</dbReference>
<organism evidence="4 5">
    <name type="scientific">Linum tenue</name>
    <dbReference type="NCBI Taxonomy" id="586396"/>
    <lineage>
        <taxon>Eukaryota</taxon>
        <taxon>Viridiplantae</taxon>
        <taxon>Streptophyta</taxon>
        <taxon>Embryophyta</taxon>
        <taxon>Tracheophyta</taxon>
        <taxon>Spermatophyta</taxon>
        <taxon>Magnoliopsida</taxon>
        <taxon>eudicotyledons</taxon>
        <taxon>Gunneridae</taxon>
        <taxon>Pentapetalae</taxon>
        <taxon>rosids</taxon>
        <taxon>fabids</taxon>
        <taxon>Malpighiales</taxon>
        <taxon>Linaceae</taxon>
        <taxon>Linum</taxon>
    </lineage>
</organism>
<feature type="domain" description="Pectinesterase inhibitor" evidence="3">
    <location>
        <begin position="132"/>
        <end position="280"/>
    </location>
</feature>
<comment type="caution">
    <text evidence="4">The sequence shown here is derived from an EMBL/GenBank/DDBJ whole genome shotgun (WGS) entry which is preliminary data.</text>
</comment>
<feature type="region of interest" description="Disordered" evidence="1">
    <location>
        <begin position="30"/>
        <end position="114"/>
    </location>
</feature>
<dbReference type="SMART" id="SM00856">
    <property type="entry name" value="PMEI"/>
    <property type="match status" value="1"/>
</dbReference>
<evidence type="ECO:0000256" key="1">
    <source>
        <dbReference type="SAM" id="MobiDB-lite"/>
    </source>
</evidence>
<evidence type="ECO:0000313" key="5">
    <source>
        <dbReference type="Proteomes" id="UP001154282"/>
    </source>
</evidence>
<sequence length="288" mass="30112">MDLSTKSTTTLLFFVIFTLTLSSLLSISTSQDLAPSPSPPSVDDSSTSSSSPSSSAAPTQSSSATSAAEIADASSPSGSVSGDLTTADTPAAAVDDASSSAPSPSPDASFPSFPTMFSMKLERKMQESSMTKPTDLVRELCSGAENPGKCMEFFRDSRSDDPAEIINTEIGTLRTLVNEGISAATKVRRQGNTGAVLDVCLENYDKAMGNLDKASATCAKCIRANPKCSPKSTGEVKTMLSAVVSNVGYCDEAFSAQGVTPPMKATNEAVIELTDWLLEFCKKLGKKY</sequence>
<feature type="compositionally biased region" description="Low complexity" evidence="1">
    <location>
        <begin position="85"/>
        <end position="114"/>
    </location>
</feature>
<dbReference type="EMBL" id="CAMGYJ010000005">
    <property type="protein sequence ID" value="CAI0423249.1"/>
    <property type="molecule type" value="Genomic_DNA"/>
</dbReference>
<dbReference type="CDD" id="cd15800">
    <property type="entry name" value="PMEI-like_2"/>
    <property type="match status" value="1"/>
</dbReference>
<accession>A0AAV0KLE6</accession>
<feature type="chain" id="PRO_5043482783" description="Pectinesterase inhibitor domain-containing protein" evidence="2">
    <location>
        <begin position="27"/>
        <end position="288"/>
    </location>
</feature>
<reference evidence="4" key="1">
    <citation type="submission" date="2022-08" db="EMBL/GenBank/DDBJ databases">
        <authorList>
            <person name="Gutierrez-Valencia J."/>
        </authorList>
    </citation>
    <scope>NUCLEOTIDE SEQUENCE</scope>
</reference>
<dbReference type="Pfam" id="PF04043">
    <property type="entry name" value="PMEI"/>
    <property type="match status" value="1"/>
</dbReference>
<gene>
    <name evidence="4" type="ORF">LITE_LOCUS19445</name>
</gene>
<dbReference type="AlphaFoldDB" id="A0AAV0KLE6"/>
<protein>
    <recommendedName>
        <fullName evidence="3">Pectinesterase inhibitor domain-containing protein</fullName>
    </recommendedName>
</protein>
<keyword evidence="5" id="KW-1185">Reference proteome</keyword>
<name>A0AAV0KLE6_9ROSI</name>
<feature type="signal peptide" evidence="2">
    <location>
        <begin position="1"/>
        <end position="26"/>
    </location>
</feature>
<keyword evidence="2" id="KW-0732">Signal</keyword>
<dbReference type="Gene3D" id="1.20.140.40">
    <property type="entry name" value="Invertase/pectin methylesterase inhibitor family protein"/>
    <property type="match status" value="1"/>
</dbReference>
<dbReference type="InterPro" id="IPR006501">
    <property type="entry name" value="Pectinesterase_inhib_dom"/>
</dbReference>
<feature type="compositionally biased region" description="Low complexity" evidence="1">
    <location>
        <begin position="41"/>
        <end position="75"/>
    </location>
</feature>
<evidence type="ECO:0000313" key="4">
    <source>
        <dbReference type="EMBL" id="CAI0423249.1"/>
    </source>
</evidence>
<evidence type="ECO:0000259" key="3">
    <source>
        <dbReference type="SMART" id="SM00856"/>
    </source>
</evidence>
<proteinExistence type="predicted"/>
<dbReference type="SUPFAM" id="SSF101148">
    <property type="entry name" value="Plant invertase/pectin methylesterase inhibitor"/>
    <property type="match status" value="1"/>
</dbReference>